<evidence type="ECO:0000313" key="2">
    <source>
        <dbReference type="Proteomes" id="UP000308600"/>
    </source>
</evidence>
<protein>
    <submittedName>
        <fullName evidence="1">Uncharacterized protein</fullName>
    </submittedName>
</protein>
<sequence length="418" mass="46318">MNTIQDKINAAQGAALNRPPFCSGVINLDDQSPKLFYERQDKTAGFMSLASATTAQLEDLNNACRPANFKLDDRDVYSGPYIKAKKLGVDHFATNFDLHTFNIANMVRKGLLQGPNQNKPIEAQFHELNMYGRLSGAFAQRYTPQRKVFASLVICFPTPHQGGNFIFHHDGEEYSFDSSDILSKAETPSAACVAFYSDVEHEIAPITSGYCLTLTYDLLYVEGKKHTSLGPSLTMVTQSIPEASLLQAAIVNLLQDDRVLPDGGYFGFGFRFTYPAFIQKESDDSSDSPEPGLQDVLNQLQGSDALLKQVCDTLSLSITAEVVLDTDDGSFMLVSEMIECQVEAGWEEVVASDCDGREVFNWERESAGNGDEVIMWVTPRTAFPTFDTTYIIPDYKRPSVEHTGRYLFGGEGWTSRST</sequence>
<evidence type="ECO:0000313" key="1">
    <source>
        <dbReference type="EMBL" id="TFK63792.1"/>
    </source>
</evidence>
<accession>A0ACD3ADX6</accession>
<keyword evidence="2" id="KW-1185">Reference proteome</keyword>
<organism evidence="1 2">
    <name type="scientific">Pluteus cervinus</name>
    <dbReference type="NCBI Taxonomy" id="181527"/>
    <lineage>
        <taxon>Eukaryota</taxon>
        <taxon>Fungi</taxon>
        <taxon>Dikarya</taxon>
        <taxon>Basidiomycota</taxon>
        <taxon>Agaricomycotina</taxon>
        <taxon>Agaricomycetes</taxon>
        <taxon>Agaricomycetidae</taxon>
        <taxon>Agaricales</taxon>
        <taxon>Pluteineae</taxon>
        <taxon>Pluteaceae</taxon>
        <taxon>Pluteus</taxon>
    </lineage>
</organism>
<proteinExistence type="predicted"/>
<gene>
    <name evidence="1" type="ORF">BDN72DRAFT_902108</name>
</gene>
<dbReference type="Proteomes" id="UP000308600">
    <property type="component" value="Unassembled WGS sequence"/>
</dbReference>
<dbReference type="EMBL" id="ML208504">
    <property type="protein sequence ID" value="TFK63792.1"/>
    <property type="molecule type" value="Genomic_DNA"/>
</dbReference>
<reference evidence="1 2" key="1">
    <citation type="journal article" date="2019" name="Nat. Ecol. Evol.">
        <title>Megaphylogeny resolves global patterns of mushroom evolution.</title>
        <authorList>
            <person name="Varga T."/>
            <person name="Krizsan K."/>
            <person name="Foldi C."/>
            <person name="Dima B."/>
            <person name="Sanchez-Garcia M."/>
            <person name="Sanchez-Ramirez S."/>
            <person name="Szollosi G.J."/>
            <person name="Szarkandi J.G."/>
            <person name="Papp V."/>
            <person name="Albert L."/>
            <person name="Andreopoulos W."/>
            <person name="Angelini C."/>
            <person name="Antonin V."/>
            <person name="Barry K.W."/>
            <person name="Bougher N.L."/>
            <person name="Buchanan P."/>
            <person name="Buyck B."/>
            <person name="Bense V."/>
            <person name="Catcheside P."/>
            <person name="Chovatia M."/>
            <person name="Cooper J."/>
            <person name="Damon W."/>
            <person name="Desjardin D."/>
            <person name="Finy P."/>
            <person name="Geml J."/>
            <person name="Haridas S."/>
            <person name="Hughes K."/>
            <person name="Justo A."/>
            <person name="Karasinski D."/>
            <person name="Kautmanova I."/>
            <person name="Kiss B."/>
            <person name="Kocsube S."/>
            <person name="Kotiranta H."/>
            <person name="LaButti K.M."/>
            <person name="Lechner B.E."/>
            <person name="Liimatainen K."/>
            <person name="Lipzen A."/>
            <person name="Lukacs Z."/>
            <person name="Mihaltcheva S."/>
            <person name="Morgado L.N."/>
            <person name="Niskanen T."/>
            <person name="Noordeloos M.E."/>
            <person name="Ohm R.A."/>
            <person name="Ortiz-Santana B."/>
            <person name="Ovrebo C."/>
            <person name="Racz N."/>
            <person name="Riley R."/>
            <person name="Savchenko A."/>
            <person name="Shiryaev A."/>
            <person name="Soop K."/>
            <person name="Spirin V."/>
            <person name="Szebenyi C."/>
            <person name="Tomsovsky M."/>
            <person name="Tulloss R.E."/>
            <person name="Uehling J."/>
            <person name="Grigoriev I.V."/>
            <person name="Vagvolgyi C."/>
            <person name="Papp T."/>
            <person name="Martin F.M."/>
            <person name="Miettinen O."/>
            <person name="Hibbett D.S."/>
            <person name="Nagy L.G."/>
        </authorList>
    </citation>
    <scope>NUCLEOTIDE SEQUENCE [LARGE SCALE GENOMIC DNA]</scope>
    <source>
        <strain evidence="1 2">NL-1719</strain>
    </source>
</reference>
<name>A0ACD3ADX6_9AGAR</name>